<sequence length="113" mass="12627">MQLRPPASPAANDSHRKLGWGDVVGSIVAAATSTEVMHHAMQDLFPRNKYFRFHPTTDSTQIDETHPDALASFAGEAQAYIREKRQDLDLVAAILRPKTPQGLWMRFRDALGN</sequence>
<dbReference type="Gene3D" id="3.40.1090.10">
    <property type="entry name" value="Cytosolic phospholipase A2 catalytic domain"/>
    <property type="match status" value="1"/>
</dbReference>
<protein>
    <submittedName>
        <fullName evidence="1">Uncharacterized protein</fullName>
    </submittedName>
</protein>
<dbReference type="KEGG" id="ccp:CHC_T00002284001"/>
<dbReference type="STRING" id="2769.R7Q679"/>
<dbReference type="RefSeq" id="XP_005713302.1">
    <property type="nucleotide sequence ID" value="XM_005713245.1"/>
</dbReference>
<dbReference type="GeneID" id="17321008"/>
<keyword evidence="2" id="KW-1185">Reference proteome</keyword>
<dbReference type="OrthoDB" id="630895at2759"/>
<dbReference type="AlphaFoldDB" id="R7Q679"/>
<accession>R7Q679</accession>
<organism evidence="1 2">
    <name type="scientific">Chondrus crispus</name>
    <name type="common">Carrageen Irish moss</name>
    <name type="synonym">Polymorpha crispa</name>
    <dbReference type="NCBI Taxonomy" id="2769"/>
    <lineage>
        <taxon>Eukaryota</taxon>
        <taxon>Rhodophyta</taxon>
        <taxon>Florideophyceae</taxon>
        <taxon>Rhodymeniophycidae</taxon>
        <taxon>Gigartinales</taxon>
        <taxon>Gigartinaceae</taxon>
        <taxon>Chondrus</taxon>
    </lineage>
</organism>
<evidence type="ECO:0000313" key="1">
    <source>
        <dbReference type="EMBL" id="CDF33499.1"/>
    </source>
</evidence>
<dbReference type="Gramene" id="CDF33499">
    <property type="protein sequence ID" value="CDF33499"/>
    <property type="gene ID" value="CHC_T00002284001"/>
</dbReference>
<name>R7Q679_CHOCR</name>
<evidence type="ECO:0000313" key="2">
    <source>
        <dbReference type="Proteomes" id="UP000012073"/>
    </source>
</evidence>
<proteinExistence type="predicted"/>
<dbReference type="Proteomes" id="UP000012073">
    <property type="component" value="Unassembled WGS sequence"/>
</dbReference>
<gene>
    <name evidence="1" type="ORF">CHC_T00002284001</name>
</gene>
<dbReference type="EMBL" id="HG001647">
    <property type="protein sequence ID" value="CDF33499.1"/>
    <property type="molecule type" value="Genomic_DNA"/>
</dbReference>
<reference evidence="2" key="1">
    <citation type="journal article" date="2013" name="Proc. Natl. Acad. Sci. U.S.A.">
        <title>Genome structure and metabolic features in the red seaweed Chondrus crispus shed light on evolution of the Archaeplastida.</title>
        <authorList>
            <person name="Collen J."/>
            <person name="Porcel B."/>
            <person name="Carre W."/>
            <person name="Ball S.G."/>
            <person name="Chaparro C."/>
            <person name="Tonon T."/>
            <person name="Barbeyron T."/>
            <person name="Michel G."/>
            <person name="Noel B."/>
            <person name="Valentin K."/>
            <person name="Elias M."/>
            <person name="Artiguenave F."/>
            <person name="Arun A."/>
            <person name="Aury J.M."/>
            <person name="Barbosa-Neto J.F."/>
            <person name="Bothwell J.H."/>
            <person name="Bouget F.Y."/>
            <person name="Brillet L."/>
            <person name="Cabello-Hurtado F."/>
            <person name="Capella-Gutierrez S."/>
            <person name="Charrier B."/>
            <person name="Cladiere L."/>
            <person name="Cock J.M."/>
            <person name="Coelho S.M."/>
            <person name="Colleoni C."/>
            <person name="Czjzek M."/>
            <person name="Da Silva C."/>
            <person name="Delage L."/>
            <person name="Denoeud F."/>
            <person name="Deschamps P."/>
            <person name="Dittami S.M."/>
            <person name="Gabaldon T."/>
            <person name="Gachon C.M."/>
            <person name="Groisillier A."/>
            <person name="Herve C."/>
            <person name="Jabbari K."/>
            <person name="Katinka M."/>
            <person name="Kloareg B."/>
            <person name="Kowalczyk N."/>
            <person name="Labadie K."/>
            <person name="Leblanc C."/>
            <person name="Lopez P.J."/>
            <person name="McLachlan D.H."/>
            <person name="Meslet-Cladiere L."/>
            <person name="Moustafa A."/>
            <person name="Nehr Z."/>
            <person name="Nyvall Collen P."/>
            <person name="Panaud O."/>
            <person name="Partensky F."/>
            <person name="Poulain J."/>
            <person name="Rensing S.A."/>
            <person name="Rousvoal S."/>
            <person name="Samson G."/>
            <person name="Symeonidi A."/>
            <person name="Weissenbach J."/>
            <person name="Zambounis A."/>
            <person name="Wincker P."/>
            <person name="Boyen C."/>
        </authorList>
    </citation>
    <scope>NUCLEOTIDE SEQUENCE [LARGE SCALE GENOMIC DNA]</scope>
    <source>
        <strain evidence="2">cv. Stackhouse</strain>
    </source>
</reference>